<evidence type="ECO:0000313" key="1">
    <source>
        <dbReference type="EMBL" id="ART31033.1"/>
    </source>
</evidence>
<geneLocation type="mitochondrion" evidence="1"/>
<gene>
    <name evidence="1" type="ORF">AEK19_MT0793</name>
</gene>
<reference evidence="1" key="1">
    <citation type="submission" date="2017-03" db="EMBL/GenBank/DDBJ databases">
        <title>The mitochondrial genome of the carnivorous plant Utricularia reniformis (Lentibulariaceae): structure, comparative analysis and evolutionary landmarks.</title>
        <authorList>
            <person name="Silva S.R."/>
            <person name="Alvarenga D.O."/>
            <person name="Michael T.P."/>
            <person name="Miranda V.F.O."/>
            <person name="Varani A.M."/>
        </authorList>
    </citation>
    <scope>NUCLEOTIDE SEQUENCE</scope>
</reference>
<sequence length="76" mass="8556">MPNPYCVFNHGTRKHSSSGGEVETELAEALLRRESQTLRLSNLELLSEIPQALKKLVNRTFQTSGFNFSSESNSRD</sequence>
<protein>
    <submittedName>
        <fullName evidence="1">Uncharacterized protein</fullName>
    </submittedName>
</protein>
<keyword evidence="1" id="KW-0496">Mitochondrion</keyword>
<dbReference type="AlphaFoldDB" id="A0A1Y0B0Z1"/>
<proteinExistence type="predicted"/>
<name>A0A1Y0B0Z1_9LAMI</name>
<organism evidence="1">
    <name type="scientific">Utricularia reniformis</name>
    <dbReference type="NCBI Taxonomy" id="192314"/>
    <lineage>
        <taxon>Eukaryota</taxon>
        <taxon>Viridiplantae</taxon>
        <taxon>Streptophyta</taxon>
        <taxon>Embryophyta</taxon>
        <taxon>Tracheophyta</taxon>
        <taxon>Spermatophyta</taxon>
        <taxon>Magnoliopsida</taxon>
        <taxon>eudicotyledons</taxon>
        <taxon>Gunneridae</taxon>
        <taxon>Pentapetalae</taxon>
        <taxon>asterids</taxon>
        <taxon>lamiids</taxon>
        <taxon>Lamiales</taxon>
        <taxon>Lentibulariaceae</taxon>
        <taxon>Utricularia</taxon>
    </lineage>
</organism>
<dbReference type="EMBL" id="KY774314">
    <property type="protein sequence ID" value="ART31033.1"/>
    <property type="molecule type" value="Genomic_DNA"/>
</dbReference>
<accession>A0A1Y0B0Z1</accession>